<sequence length="176" mass="19701">MPTLVRPCEDEDEPDNEAFEGDWDMYVDGVGSSRCSGFAHEDGCIFVPTLGRPTPPIVQANPTQEPSLLNPNEPVAQIEQIRSENIEPIHGLRRSLRTDIHPLGCGTDDGKIRPAKAAVRKRQLQHDDDMVMMWGVIKQAQQFIASDLYVKFTLLGLMSTGVHNMLMELESQNQFL</sequence>
<dbReference type="Proteomes" id="UP001459277">
    <property type="component" value="Unassembled WGS sequence"/>
</dbReference>
<dbReference type="AlphaFoldDB" id="A0AAW2C6Z7"/>
<proteinExistence type="predicted"/>
<dbReference type="EMBL" id="JAZDWU010000008">
    <property type="protein sequence ID" value="KAK9993337.1"/>
    <property type="molecule type" value="Genomic_DNA"/>
</dbReference>
<evidence type="ECO:0000313" key="2">
    <source>
        <dbReference type="Proteomes" id="UP001459277"/>
    </source>
</evidence>
<accession>A0AAW2C6Z7</accession>
<name>A0AAW2C6Z7_9ROSI</name>
<organism evidence="1 2">
    <name type="scientific">Lithocarpus litseifolius</name>
    <dbReference type="NCBI Taxonomy" id="425828"/>
    <lineage>
        <taxon>Eukaryota</taxon>
        <taxon>Viridiplantae</taxon>
        <taxon>Streptophyta</taxon>
        <taxon>Embryophyta</taxon>
        <taxon>Tracheophyta</taxon>
        <taxon>Spermatophyta</taxon>
        <taxon>Magnoliopsida</taxon>
        <taxon>eudicotyledons</taxon>
        <taxon>Gunneridae</taxon>
        <taxon>Pentapetalae</taxon>
        <taxon>rosids</taxon>
        <taxon>fabids</taxon>
        <taxon>Fagales</taxon>
        <taxon>Fagaceae</taxon>
        <taxon>Lithocarpus</taxon>
    </lineage>
</organism>
<gene>
    <name evidence="1" type="ORF">SO802_023040</name>
</gene>
<evidence type="ECO:0000313" key="1">
    <source>
        <dbReference type="EMBL" id="KAK9993337.1"/>
    </source>
</evidence>
<protein>
    <submittedName>
        <fullName evidence="1">Uncharacterized protein</fullName>
    </submittedName>
</protein>
<comment type="caution">
    <text evidence="1">The sequence shown here is derived from an EMBL/GenBank/DDBJ whole genome shotgun (WGS) entry which is preliminary data.</text>
</comment>
<keyword evidence="2" id="KW-1185">Reference proteome</keyword>
<reference evidence="1 2" key="1">
    <citation type="submission" date="2024-01" db="EMBL/GenBank/DDBJ databases">
        <title>A telomere-to-telomere, gap-free genome of sweet tea (Lithocarpus litseifolius).</title>
        <authorList>
            <person name="Zhou J."/>
        </authorList>
    </citation>
    <scope>NUCLEOTIDE SEQUENCE [LARGE SCALE GENOMIC DNA]</scope>
    <source>
        <strain evidence="1">Zhou-2022a</strain>
        <tissue evidence="1">Leaf</tissue>
    </source>
</reference>